<gene>
    <name evidence="2" type="ORF">PAC_13756</name>
</gene>
<feature type="compositionally biased region" description="Basic and acidic residues" evidence="1">
    <location>
        <begin position="141"/>
        <end position="213"/>
    </location>
</feature>
<evidence type="ECO:0008006" key="4">
    <source>
        <dbReference type="Google" id="ProtNLM"/>
    </source>
</evidence>
<feature type="compositionally biased region" description="Basic and acidic residues" evidence="1">
    <location>
        <begin position="1"/>
        <end position="10"/>
    </location>
</feature>
<organism evidence="2 3">
    <name type="scientific">Phialocephala subalpina</name>
    <dbReference type="NCBI Taxonomy" id="576137"/>
    <lineage>
        <taxon>Eukaryota</taxon>
        <taxon>Fungi</taxon>
        <taxon>Dikarya</taxon>
        <taxon>Ascomycota</taxon>
        <taxon>Pezizomycotina</taxon>
        <taxon>Leotiomycetes</taxon>
        <taxon>Helotiales</taxon>
        <taxon>Mollisiaceae</taxon>
        <taxon>Phialocephala</taxon>
        <taxon>Phialocephala fortinii species complex</taxon>
    </lineage>
</organism>
<reference evidence="2 3" key="1">
    <citation type="submission" date="2016-03" db="EMBL/GenBank/DDBJ databases">
        <authorList>
            <person name="Ploux O."/>
        </authorList>
    </citation>
    <scope>NUCLEOTIDE SEQUENCE [LARGE SCALE GENOMIC DNA]</scope>
    <source>
        <strain evidence="2 3">UAMH 11012</strain>
    </source>
</reference>
<dbReference type="EMBL" id="FJOG01000025">
    <property type="protein sequence ID" value="CZR63859.1"/>
    <property type="molecule type" value="Genomic_DNA"/>
</dbReference>
<dbReference type="GO" id="GO:0005509">
    <property type="term" value="F:calcium ion binding"/>
    <property type="evidence" value="ECO:0007669"/>
    <property type="project" value="InterPro"/>
</dbReference>
<evidence type="ECO:0000313" key="3">
    <source>
        <dbReference type="Proteomes" id="UP000184330"/>
    </source>
</evidence>
<feature type="region of interest" description="Disordered" evidence="1">
    <location>
        <begin position="297"/>
        <end position="382"/>
    </location>
</feature>
<dbReference type="AlphaFoldDB" id="A0A1L7XFN8"/>
<dbReference type="InterPro" id="IPR037104">
    <property type="entry name" value="Annexin_sf"/>
</dbReference>
<dbReference type="OrthoDB" id="2134400at2759"/>
<dbReference type="PANTHER" id="PTHR10502:SF107">
    <property type="entry name" value="ANNEXIN ANXC4 (AFU_ORTHOLOGUE AFUA_3G07020)"/>
    <property type="match status" value="1"/>
</dbReference>
<dbReference type="STRING" id="576137.A0A1L7XFN8"/>
<name>A0A1L7XFN8_9HELO</name>
<proteinExistence type="predicted"/>
<feature type="compositionally biased region" description="Basic and acidic residues" evidence="1">
    <location>
        <begin position="55"/>
        <end position="74"/>
    </location>
</feature>
<dbReference type="Proteomes" id="UP000184330">
    <property type="component" value="Unassembled WGS sequence"/>
</dbReference>
<evidence type="ECO:0000256" key="1">
    <source>
        <dbReference type="SAM" id="MobiDB-lite"/>
    </source>
</evidence>
<feature type="region of interest" description="Disordered" evidence="1">
    <location>
        <begin position="1"/>
        <end position="285"/>
    </location>
</feature>
<feature type="compositionally biased region" description="Basic and acidic residues" evidence="1">
    <location>
        <begin position="20"/>
        <end position="44"/>
    </location>
</feature>
<feature type="compositionally biased region" description="Basic and acidic residues" evidence="1">
    <location>
        <begin position="314"/>
        <end position="345"/>
    </location>
</feature>
<dbReference type="GO" id="GO:0005886">
    <property type="term" value="C:plasma membrane"/>
    <property type="evidence" value="ECO:0007669"/>
    <property type="project" value="TreeGrafter"/>
</dbReference>
<accession>A0A1L7XFN8</accession>
<dbReference type="GO" id="GO:0005544">
    <property type="term" value="F:calcium-dependent phospholipid binding"/>
    <property type="evidence" value="ECO:0007669"/>
    <property type="project" value="InterPro"/>
</dbReference>
<feature type="compositionally biased region" description="Low complexity" evidence="1">
    <location>
        <begin position="249"/>
        <end position="268"/>
    </location>
</feature>
<dbReference type="PANTHER" id="PTHR10502">
    <property type="entry name" value="ANNEXIN"/>
    <property type="match status" value="1"/>
</dbReference>
<dbReference type="GO" id="GO:0005634">
    <property type="term" value="C:nucleus"/>
    <property type="evidence" value="ECO:0007669"/>
    <property type="project" value="TreeGrafter"/>
</dbReference>
<sequence length="747" mass="85017">MSLNPNDDRRRGRSKSPGGGRRERSRSRVEIDEYEETTTRERSRVRVPSPPSSNRYDDRGGYEYEDTRRREEVKVVTAEPRGSERSLVDRERDPRGSDPRLVNADPRGSYGSLHQYRDRDESPPPPSATRGYAMPGGFQEEDVKRTYESSRGGREKEYYESKTERKKFSTKDDLAYGESPPREPPGRKYQEVDKYKYDSREDERDPRRYDASGHGRGASFSAHTPHHSISAGVNVNHGQPQYVQPPSPSQYQVPGGYGQPPVGYPEPGAGRGYEPPGSKYAEAPKWEYAKPTEQITYSKVQETTYGHPGAYDPRPAEPRHNSYPRYDDRSSKSKTDSRYEEDSRSSKSKTQVLTVEPGSRRRDPSPGPGLAPRMHSLSVNTGHHGGAALSLATAPGSPLLESYHGTYQSISPMPSPLMIPSHSHTDINFIEPLSPARFHDPVDEATILAKALKGEKRAPDTQPLIEILPGLTHEQVLDLRVEFLRRRPLPGPKEKRTARFHDPVDEATILAKALKGEKRAPDTQPLIEILPGLTHEQVLDLRVEYKQDKFKKAVLLVLDERKMEERPGYPVDRILVEDDVHDLYKAVRSEKGGETAMINIVVVRSDAHLREVLRLYEVTYRANFAREMLKKSGNLVGEMLAHILNGVINKPVRDALLVHHALSLSKSDSIRTELLISRLVRYHWDRPHMELVKREYRTRYGVDMQRAVAEGTKGEWGHFCEMLCVRRMGDEVRSVERVEEYRVDIRR</sequence>
<feature type="compositionally biased region" description="Basic and acidic residues" evidence="1">
    <location>
        <begin position="81"/>
        <end position="98"/>
    </location>
</feature>
<evidence type="ECO:0000313" key="2">
    <source>
        <dbReference type="EMBL" id="CZR63859.1"/>
    </source>
</evidence>
<protein>
    <recommendedName>
        <fullName evidence="4">Annexin XIV</fullName>
    </recommendedName>
</protein>
<dbReference type="SUPFAM" id="SSF47874">
    <property type="entry name" value="Annexin"/>
    <property type="match status" value="1"/>
</dbReference>
<dbReference type="GO" id="GO:0005737">
    <property type="term" value="C:cytoplasm"/>
    <property type="evidence" value="ECO:0007669"/>
    <property type="project" value="TreeGrafter"/>
</dbReference>
<dbReference type="GO" id="GO:0001786">
    <property type="term" value="F:phosphatidylserine binding"/>
    <property type="evidence" value="ECO:0007669"/>
    <property type="project" value="TreeGrafter"/>
</dbReference>
<dbReference type="Gene3D" id="1.10.220.10">
    <property type="entry name" value="Annexin"/>
    <property type="match status" value="2"/>
</dbReference>
<keyword evidence="3" id="KW-1185">Reference proteome</keyword>
<dbReference type="GO" id="GO:0012506">
    <property type="term" value="C:vesicle membrane"/>
    <property type="evidence" value="ECO:0007669"/>
    <property type="project" value="TreeGrafter"/>
</dbReference>